<dbReference type="InterPro" id="IPR011990">
    <property type="entry name" value="TPR-like_helical_dom_sf"/>
</dbReference>
<feature type="transmembrane region" description="Helical" evidence="3">
    <location>
        <begin position="146"/>
        <end position="166"/>
    </location>
</feature>
<feature type="domain" description="GH29D-like beta-sandwich" evidence="4">
    <location>
        <begin position="285"/>
        <end position="347"/>
    </location>
</feature>
<evidence type="ECO:0000313" key="5">
    <source>
        <dbReference type="EMBL" id="MBC5683278.1"/>
    </source>
</evidence>
<evidence type="ECO:0000259" key="4">
    <source>
        <dbReference type="Pfam" id="PF13290"/>
    </source>
</evidence>
<dbReference type="SUPFAM" id="SSF48452">
    <property type="entry name" value="TPR-like"/>
    <property type="match status" value="1"/>
</dbReference>
<feature type="compositionally biased region" description="Basic and acidic residues" evidence="2">
    <location>
        <begin position="99"/>
        <end position="117"/>
    </location>
</feature>
<proteinExistence type="predicted"/>
<keyword evidence="3" id="KW-0472">Membrane</keyword>
<feature type="region of interest" description="Disordered" evidence="2">
    <location>
        <begin position="44"/>
        <end position="131"/>
    </location>
</feature>
<keyword evidence="1" id="KW-0802">TPR repeat</keyword>
<dbReference type="Proteomes" id="UP000631576">
    <property type="component" value="Unassembled WGS sequence"/>
</dbReference>
<protein>
    <submittedName>
        <fullName evidence="5">Chitobiase/beta-hexosaminidase C-terminal domain-containing protein</fullName>
    </submittedName>
</protein>
<sequence>MKCANCGADIPAGMLICPDCGTEVQMVPDYNPLDDVLTREVKGSVEDVTRPLPNSSGQVQQQRNRSRQQPQNSTRVLSQGELDRIRSNQMRTSQKSNYRGRDTVGEERIRPTRRDTRAQQTDYRTADERRRQKALRMQQAKKKRRNTMIVVMVILVAVGISGILLYQNSYSGTLNKAEKAYQSSEYSKAIRYYNLAIAKDNTRATAYVGLSKVYIAQDELDKAENMFLNAIDSQPENADLYEALAQFYIKTDQADKISGTLDGSSKNVLKEMSDYVSDMPEFSLEEGTYTEVQQVSLSGNGKIYYTTDGNEPTTDSTLYTEPILIEDGTVVIKAICVNKKGIPSLVATKTYQVEIPIEDAPAVTPSTGQYTSATQISITVPEGYTAYYTMDNTTPTTASTQYTGPIDMPEGQTIFSAILVNKNGKTTQVTKRNYVLNLQ</sequence>
<dbReference type="Pfam" id="PF14559">
    <property type="entry name" value="TPR_19"/>
    <property type="match status" value="1"/>
</dbReference>
<reference evidence="5 6" key="1">
    <citation type="submission" date="2020-08" db="EMBL/GenBank/DDBJ databases">
        <title>Genome public.</title>
        <authorList>
            <person name="Liu C."/>
            <person name="Sun Q."/>
        </authorList>
    </citation>
    <scope>NUCLEOTIDE SEQUENCE [LARGE SCALE GENOMIC DNA]</scope>
    <source>
        <strain evidence="5 6">NSJ-13</strain>
    </source>
</reference>
<dbReference type="EMBL" id="JACOPE010000001">
    <property type="protein sequence ID" value="MBC5683278.1"/>
    <property type="molecule type" value="Genomic_DNA"/>
</dbReference>
<dbReference type="InterPro" id="IPR059177">
    <property type="entry name" value="GH29D-like_dom"/>
</dbReference>
<name>A0ABR7G769_9FIRM</name>
<dbReference type="PROSITE" id="PS50005">
    <property type="entry name" value="TPR"/>
    <property type="match status" value="1"/>
</dbReference>
<dbReference type="Gene3D" id="1.25.40.10">
    <property type="entry name" value="Tetratricopeptide repeat domain"/>
    <property type="match status" value="1"/>
</dbReference>
<evidence type="ECO:0000256" key="3">
    <source>
        <dbReference type="SAM" id="Phobius"/>
    </source>
</evidence>
<keyword evidence="3" id="KW-1133">Transmembrane helix</keyword>
<evidence type="ECO:0000256" key="2">
    <source>
        <dbReference type="SAM" id="MobiDB-lite"/>
    </source>
</evidence>
<dbReference type="RefSeq" id="WP_118723680.1">
    <property type="nucleotide sequence ID" value="NZ_JACOPE010000001.1"/>
</dbReference>
<evidence type="ECO:0000313" key="6">
    <source>
        <dbReference type="Proteomes" id="UP000631576"/>
    </source>
</evidence>
<comment type="caution">
    <text evidence="5">The sequence shown here is derived from an EMBL/GenBank/DDBJ whole genome shotgun (WGS) entry which is preliminary data.</text>
</comment>
<dbReference type="SMART" id="SM00028">
    <property type="entry name" value="TPR"/>
    <property type="match status" value="2"/>
</dbReference>
<evidence type="ECO:0000256" key="1">
    <source>
        <dbReference type="PROSITE-ProRule" id="PRU00339"/>
    </source>
</evidence>
<keyword evidence="6" id="KW-1185">Reference proteome</keyword>
<dbReference type="InterPro" id="IPR019734">
    <property type="entry name" value="TPR_rpt"/>
</dbReference>
<gene>
    <name evidence="5" type="ORF">H8S40_06805</name>
</gene>
<organism evidence="5 6">
    <name type="scientific">Ruminococcus hominis</name>
    <dbReference type="NCBI Taxonomy" id="2763065"/>
    <lineage>
        <taxon>Bacteria</taxon>
        <taxon>Bacillati</taxon>
        <taxon>Bacillota</taxon>
        <taxon>Clostridia</taxon>
        <taxon>Eubacteriales</taxon>
        <taxon>Oscillospiraceae</taxon>
        <taxon>Ruminococcus</taxon>
    </lineage>
</organism>
<keyword evidence="3" id="KW-0812">Transmembrane</keyword>
<feature type="compositionally biased region" description="Low complexity" evidence="2">
    <location>
        <begin position="54"/>
        <end position="75"/>
    </location>
</feature>
<accession>A0ABR7G769</accession>
<feature type="compositionally biased region" description="Polar residues" evidence="2">
    <location>
        <begin position="87"/>
        <end position="97"/>
    </location>
</feature>
<feature type="repeat" description="TPR" evidence="1">
    <location>
        <begin position="204"/>
        <end position="237"/>
    </location>
</feature>
<feature type="domain" description="GH29D-like beta-sandwich" evidence="4">
    <location>
        <begin position="365"/>
        <end position="430"/>
    </location>
</feature>
<dbReference type="Pfam" id="PF13290">
    <property type="entry name" value="CHB_HEX_C_1"/>
    <property type="match status" value="2"/>
</dbReference>